<evidence type="ECO:0008006" key="4">
    <source>
        <dbReference type="Google" id="ProtNLM"/>
    </source>
</evidence>
<feature type="compositionally biased region" description="Basic and acidic residues" evidence="1">
    <location>
        <begin position="339"/>
        <end position="358"/>
    </location>
</feature>
<protein>
    <recommendedName>
        <fullName evidence="4">Zinc finger protein 474</fullName>
    </recommendedName>
</protein>
<feature type="compositionally biased region" description="Low complexity" evidence="1">
    <location>
        <begin position="277"/>
        <end position="289"/>
    </location>
</feature>
<dbReference type="Proteomes" id="UP000499080">
    <property type="component" value="Unassembled WGS sequence"/>
</dbReference>
<feature type="compositionally biased region" description="Basic and acidic residues" evidence="1">
    <location>
        <begin position="224"/>
        <end position="234"/>
    </location>
</feature>
<dbReference type="OrthoDB" id="6427694at2759"/>
<evidence type="ECO:0000313" key="2">
    <source>
        <dbReference type="EMBL" id="GBN62586.1"/>
    </source>
</evidence>
<feature type="compositionally biased region" description="Polar residues" evidence="1">
    <location>
        <begin position="90"/>
        <end position="102"/>
    </location>
</feature>
<dbReference type="EMBL" id="BGPR01013859">
    <property type="protein sequence ID" value="GBN62586.1"/>
    <property type="molecule type" value="Genomic_DNA"/>
</dbReference>
<feature type="region of interest" description="Disordered" evidence="1">
    <location>
        <begin position="69"/>
        <end position="303"/>
    </location>
</feature>
<feature type="compositionally biased region" description="Basic and acidic residues" evidence="1">
    <location>
        <begin position="259"/>
        <end position="272"/>
    </location>
</feature>
<proteinExistence type="predicted"/>
<sequence>MGRPKTFIPCYVCFKEFGSKSLTIHEPRCLERWRASNKSLPAEKRTPTPVKPADWNTSQDSVCSHCRTSVPADKKSDHTSVCSAKKKLRSNNNSPDPKTSAMTGVVKSDFSPKKGKENKNNSNHIPVPTVVKKNAKNEAKVEPKEKLEPIDKTAGAKTKDTAKQSSTASGKVPSDDARKDGEESSSTSKRSVRPQTKILRRPTPNLNHPVIQVDSDDSSGDSSYSEKSKDDNPKRLKMGNESSESTHKPKNFIMYNKNNVEKNIKNAPKERTSATVISPSIPNPCNSCSRSQAPERLHSHAKRDSRGLMNYRKSPSFDIKMASPHKKFEKVAEVSEKAKTKAKDTKTGQTQQDRKEIPVVHSASESSVAVCVTKDSILDTKKKCAGVDSEESKDVPDPTSPKKDLLDIMKKCYICEEEFKVSTLLMHESKCLEVSGFFSLFSTL</sequence>
<dbReference type="Gene3D" id="3.30.160.60">
    <property type="entry name" value="Classic Zinc Finger"/>
    <property type="match status" value="1"/>
</dbReference>
<comment type="caution">
    <text evidence="2">The sequence shown here is derived from an EMBL/GenBank/DDBJ whole genome shotgun (WGS) entry which is preliminary data.</text>
</comment>
<organism evidence="2 3">
    <name type="scientific">Araneus ventricosus</name>
    <name type="common">Orbweaver spider</name>
    <name type="synonym">Epeira ventricosa</name>
    <dbReference type="NCBI Taxonomy" id="182803"/>
    <lineage>
        <taxon>Eukaryota</taxon>
        <taxon>Metazoa</taxon>
        <taxon>Ecdysozoa</taxon>
        <taxon>Arthropoda</taxon>
        <taxon>Chelicerata</taxon>
        <taxon>Arachnida</taxon>
        <taxon>Araneae</taxon>
        <taxon>Araneomorphae</taxon>
        <taxon>Entelegynae</taxon>
        <taxon>Araneoidea</taxon>
        <taxon>Araneidae</taxon>
        <taxon>Araneus</taxon>
    </lineage>
</organism>
<evidence type="ECO:0000313" key="3">
    <source>
        <dbReference type="Proteomes" id="UP000499080"/>
    </source>
</evidence>
<reference evidence="2 3" key="1">
    <citation type="journal article" date="2019" name="Sci. Rep.">
        <title>Orb-weaving spider Araneus ventricosus genome elucidates the spidroin gene catalogue.</title>
        <authorList>
            <person name="Kono N."/>
            <person name="Nakamura H."/>
            <person name="Ohtoshi R."/>
            <person name="Moran D.A.P."/>
            <person name="Shinohara A."/>
            <person name="Yoshida Y."/>
            <person name="Fujiwara M."/>
            <person name="Mori M."/>
            <person name="Tomita M."/>
            <person name="Arakawa K."/>
        </authorList>
    </citation>
    <scope>NUCLEOTIDE SEQUENCE [LARGE SCALE GENOMIC DNA]</scope>
</reference>
<keyword evidence="3" id="KW-1185">Reference proteome</keyword>
<evidence type="ECO:0000256" key="1">
    <source>
        <dbReference type="SAM" id="MobiDB-lite"/>
    </source>
</evidence>
<feature type="compositionally biased region" description="Basic and acidic residues" evidence="1">
    <location>
        <begin position="173"/>
        <end position="182"/>
    </location>
</feature>
<dbReference type="Pfam" id="PF13913">
    <property type="entry name" value="zf-C2HC_2"/>
    <property type="match status" value="2"/>
</dbReference>
<feature type="compositionally biased region" description="Basic and acidic residues" evidence="1">
    <location>
        <begin position="110"/>
        <end position="119"/>
    </location>
</feature>
<gene>
    <name evidence="2" type="ORF">AVEN_77440_1</name>
</gene>
<dbReference type="AlphaFoldDB" id="A0A4Y2QH32"/>
<feature type="compositionally biased region" description="Basic and acidic residues" evidence="1">
    <location>
        <begin position="135"/>
        <end position="151"/>
    </location>
</feature>
<name>A0A4Y2QH32_ARAVE</name>
<feature type="region of interest" description="Disordered" evidence="1">
    <location>
        <begin position="339"/>
        <end position="359"/>
    </location>
</feature>
<accession>A0A4Y2QH32</accession>
<feature type="compositionally biased region" description="Basic and acidic residues" evidence="1">
    <location>
        <begin position="293"/>
        <end position="303"/>
    </location>
</feature>